<dbReference type="PROSITE" id="PS50995">
    <property type="entry name" value="HTH_MARR_2"/>
    <property type="match status" value="1"/>
</dbReference>
<dbReference type="GO" id="GO:0003677">
    <property type="term" value="F:DNA binding"/>
    <property type="evidence" value="ECO:0007669"/>
    <property type="project" value="UniProtKB-KW"/>
</dbReference>
<protein>
    <submittedName>
        <fullName evidence="2">DNA-binding transcriptional regulator, MarR family</fullName>
    </submittedName>
</protein>
<keyword evidence="2" id="KW-0238">DNA-binding</keyword>
<dbReference type="PRINTS" id="PR00598">
    <property type="entry name" value="HTHMARR"/>
</dbReference>
<organism evidence="2 3">
    <name type="scientific">Lentzea albida</name>
    <dbReference type="NCBI Taxonomy" id="65499"/>
    <lineage>
        <taxon>Bacteria</taxon>
        <taxon>Bacillati</taxon>
        <taxon>Actinomycetota</taxon>
        <taxon>Actinomycetes</taxon>
        <taxon>Pseudonocardiales</taxon>
        <taxon>Pseudonocardiaceae</taxon>
        <taxon>Lentzea</taxon>
    </lineage>
</organism>
<evidence type="ECO:0000313" key="2">
    <source>
        <dbReference type="EMBL" id="SEQ27580.1"/>
    </source>
</evidence>
<proteinExistence type="predicted"/>
<dbReference type="InterPro" id="IPR036390">
    <property type="entry name" value="WH_DNA-bd_sf"/>
</dbReference>
<keyword evidence="3" id="KW-1185">Reference proteome</keyword>
<dbReference type="GO" id="GO:0006950">
    <property type="term" value="P:response to stress"/>
    <property type="evidence" value="ECO:0007669"/>
    <property type="project" value="TreeGrafter"/>
</dbReference>
<evidence type="ECO:0000313" key="3">
    <source>
        <dbReference type="Proteomes" id="UP000199503"/>
    </source>
</evidence>
<dbReference type="Gene3D" id="1.10.10.10">
    <property type="entry name" value="Winged helix-like DNA-binding domain superfamily/Winged helix DNA-binding domain"/>
    <property type="match status" value="1"/>
</dbReference>
<dbReference type="EMBL" id="FOFV01000002">
    <property type="protein sequence ID" value="SEQ27580.1"/>
    <property type="molecule type" value="Genomic_DNA"/>
</dbReference>
<dbReference type="Proteomes" id="UP000199503">
    <property type="component" value="Unassembled WGS sequence"/>
</dbReference>
<dbReference type="PANTHER" id="PTHR33164">
    <property type="entry name" value="TRANSCRIPTIONAL REGULATOR, MARR FAMILY"/>
    <property type="match status" value="1"/>
</dbReference>
<accession>A0A1H9EPD5</accession>
<gene>
    <name evidence="2" type="ORF">SAMN04488000_102380</name>
</gene>
<dbReference type="RefSeq" id="WP_177229613.1">
    <property type="nucleotide sequence ID" value="NZ_FOFV01000002.1"/>
</dbReference>
<sequence length="149" mass="15753">MSLHQEVLDQVRAVAAVTTRLGDAFAQATGLNRTDATALAMVMDAGDAGDDIGPSQLARQLRVTTAATTALVDRLVAAGHLERVPDPSDRRRLVLRITTSALSEGREFFGSVNTALLAATSGFTADELDVVARYLGVVRATIEQHPPEA</sequence>
<feature type="domain" description="HTH marR-type" evidence="1">
    <location>
        <begin position="4"/>
        <end position="140"/>
    </location>
</feature>
<dbReference type="InterPro" id="IPR036388">
    <property type="entry name" value="WH-like_DNA-bd_sf"/>
</dbReference>
<evidence type="ECO:0000259" key="1">
    <source>
        <dbReference type="PROSITE" id="PS50995"/>
    </source>
</evidence>
<dbReference type="Pfam" id="PF12802">
    <property type="entry name" value="MarR_2"/>
    <property type="match status" value="1"/>
</dbReference>
<dbReference type="SMART" id="SM00347">
    <property type="entry name" value="HTH_MARR"/>
    <property type="match status" value="1"/>
</dbReference>
<dbReference type="GO" id="GO:0003700">
    <property type="term" value="F:DNA-binding transcription factor activity"/>
    <property type="evidence" value="ECO:0007669"/>
    <property type="project" value="InterPro"/>
</dbReference>
<dbReference type="STRING" id="65499.SAMN04488000_102380"/>
<dbReference type="AlphaFoldDB" id="A0A1H9EPD5"/>
<reference evidence="3" key="1">
    <citation type="submission" date="2016-10" db="EMBL/GenBank/DDBJ databases">
        <authorList>
            <person name="Varghese N."/>
            <person name="Submissions S."/>
        </authorList>
    </citation>
    <scope>NUCLEOTIDE SEQUENCE [LARGE SCALE GENOMIC DNA]</scope>
    <source>
        <strain evidence="3">DSM 44437</strain>
    </source>
</reference>
<dbReference type="SUPFAM" id="SSF46785">
    <property type="entry name" value="Winged helix' DNA-binding domain"/>
    <property type="match status" value="1"/>
</dbReference>
<dbReference type="PANTHER" id="PTHR33164:SF106">
    <property type="entry name" value="TRANSCRIPTIONAL REGULATORY PROTEIN"/>
    <property type="match status" value="1"/>
</dbReference>
<dbReference type="InterPro" id="IPR000835">
    <property type="entry name" value="HTH_MarR-typ"/>
</dbReference>
<name>A0A1H9EPD5_9PSEU</name>
<dbReference type="InterPro" id="IPR039422">
    <property type="entry name" value="MarR/SlyA-like"/>
</dbReference>